<dbReference type="Gene3D" id="3.40.710.10">
    <property type="entry name" value="DD-peptidase/beta-lactamase superfamily"/>
    <property type="match status" value="1"/>
</dbReference>
<dbReference type="Proteomes" id="UP001165583">
    <property type="component" value="Unassembled WGS sequence"/>
</dbReference>
<dbReference type="PANTHER" id="PTHR43283:SF3">
    <property type="entry name" value="BETA-LACTAMASE FAMILY PROTEIN (AFU_ORTHOLOGUE AFUA_5G07500)"/>
    <property type="match status" value="1"/>
</dbReference>
<dbReference type="InterPro" id="IPR012338">
    <property type="entry name" value="Beta-lactam/transpept-like"/>
</dbReference>
<dbReference type="EMBL" id="JANZXA010000001">
    <property type="protein sequence ID" value="MCT2398243.1"/>
    <property type="molecule type" value="Genomic_DNA"/>
</dbReference>
<dbReference type="SUPFAM" id="SSF56601">
    <property type="entry name" value="beta-lactamase/transpeptidase-like"/>
    <property type="match status" value="1"/>
</dbReference>
<feature type="domain" description="Beta-lactamase-related" evidence="1">
    <location>
        <begin position="51"/>
        <end position="425"/>
    </location>
</feature>
<proteinExistence type="predicted"/>
<comment type="caution">
    <text evidence="2">The sequence shown here is derived from an EMBL/GenBank/DDBJ whole genome shotgun (WGS) entry which is preliminary data.</text>
</comment>
<evidence type="ECO:0000313" key="2">
    <source>
        <dbReference type="EMBL" id="MCT2398243.1"/>
    </source>
</evidence>
<dbReference type="InterPro" id="IPR001466">
    <property type="entry name" value="Beta-lactam-related"/>
</dbReference>
<organism evidence="2 3">
    <name type="scientific">Novosphingobium mangrovi</name>
    <name type="common">ex Huang et al. 2023</name>
    <dbReference type="NCBI Taxonomy" id="2976432"/>
    <lineage>
        <taxon>Bacteria</taxon>
        <taxon>Pseudomonadati</taxon>
        <taxon>Pseudomonadota</taxon>
        <taxon>Alphaproteobacteria</taxon>
        <taxon>Sphingomonadales</taxon>
        <taxon>Sphingomonadaceae</taxon>
        <taxon>Novosphingobium</taxon>
    </lineage>
</organism>
<reference evidence="2" key="1">
    <citation type="submission" date="2022-09" db="EMBL/GenBank/DDBJ databases">
        <title>Novosphingobium sp. Nov., a polycyclic aromatic hydrocarbon-degrading bacterium isolated form mangrove sediments in HongKong.</title>
        <authorList>
            <person name="Hu Z."/>
        </authorList>
    </citation>
    <scope>NUCLEOTIDE SEQUENCE</scope>
    <source>
        <strain evidence="2">HK4-1</strain>
    </source>
</reference>
<keyword evidence="3" id="KW-1185">Reference proteome</keyword>
<accession>A0ABT2I0B3</accession>
<dbReference type="InterPro" id="IPR050789">
    <property type="entry name" value="Diverse_Enzym_Activities"/>
</dbReference>
<dbReference type="PROSITE" id="PS51318">
    <property type="entry name" value="TAT"/>
    <property type="match status" value="1"/>
</dbReference>
<evidence type="ECO:0000313" key="3">
    <source>
        <dbReference type="Proteomes" id="UP001165583"/>
    </source>
</evidence>
<evidence type="ECO:0000259" key="1">
    <source>
        <dbReference type="Pfam" id="PF00144"/>
    </source>
</evidence>
<dbReference type="PANTHER" id="PTHR43283">
    <property type="entry name" value="BETA-LACTAMASE-RELATED"/>
    <property type="match status" value="1"/>
</dbReference>
<protein>
    <submittedName>
        <fullName evidence="2">Beta-lactamase family protein</fullName>
    </submittedName>
</protein>
<name>A0ABT2I0B3_9SPHN</name>
<dbReference type="RefSeq" id="WP_260043346.1">
    <property type="nucleotide sequence ID" value="NZ_JANZXA010000001.1"/>
</dbReference>
<dbReference type="InterPro" id="IPR006311">
    <property type="entry name" value="TAT_signal"/>
</dbReference>
<gene>
    <name evidence="2" type="ORF">NZK81_01645</name>
</gene>
<dbReference type="Pfam" id="PF00144">
    <property type="entry name" value="Beta-lactamase"/>
    <property type="match status" value="1"/>
</dbReference>
<sequence length="436" mass="47045">MNPDLRSLEAAIDRRMLMRMAVVAGLGAALTPRLALAVADPDLMPNLRAMVKRWVGPGKLPGVLVSLGLPGKETQYIARGTEAFTDPDPVTPDSLYRFYSMTKPITGMAAMQLIAEGRMGLDQPLYDVLPKYRTMQVQVVPDGSVTKLRPAKTPITMRHLLTHTAGLGYSIVQQGPIKDLMEEKGLVPALLSRKKIPGLFEGTQAPDLATFADRLAEIPLVYEPGSRWSYSMGLDLMGRVIEVVSGQPFDRYLEETLLGPAGMISTSFQVPEAAAKRLTTDYFAIDGTLIPVDPGADSVFLDKPPFPFGGAGLVGSPRDYDRFLRVLAQGGMIDGKRVLSEAAVRVGMGNLLPVGVDRSGMFGSPSDFGAGGRVGTGDEKGMFGWAGAASTIGMVDAVHGLRMQYFAQFMPYTALDVEDDFRKALKADVMALLEKQ</sequence>